<name>A0AA97PRS4_PYRO3</name>
<evidence type="ECO:0000313" key="1">
    <source>
        <dbReference type="EMBL" id="ELQ44524.1"/>
    </source>
</evidence>
<dbReference type="Proteomes" id="UP000011086">
    <property type="component" value="Unassembled WGS sequence"/>
</dbReference>
<organism evidence="1">
    <name type="scientific">Pyricularia oryzae (strain Y34)</name>
    <name type="common">Rice blast fungus</name>
    <name type="synonym">Magnaporthe oryzae</name>
    <dbReference type="NCBI Taxonomy" id="1143189"/>
    <lineage>
        <taxon>Eukaryota</taxon>
        <taxon>Fungi</taxon>
        <taxon>Dikarya</taxon>
        <taxon>Ascomycota</taxon>
        <taxon>Pezizomycotina</taxon>
        <taxon>Sordariomycetes</taxon>
        <taxon>Sordariomycetidae</taxon>
        <taxon>Magnaporthales</taxon>
        <taxon>Pyriculariaceae</taxon>
        <taxon>Pyricularia</taxon>
    </lineage>
</organism>
<reference evidence="1" key="1">
    <citation type="journal article" date="2012" name="PLoS Genet.">
        <title>Comparative analysis of the genomes of two field isolates of the rice blast fungus Magnaporthe oryzae.</title>
        <authorList>
            <person name="Xue M."/>
            <person name="Yang J."/>
            <person name="Li Z."/>
            <person name="Hu S."/>
            <person name="Yao N."/>
            <person name="Dean R.A."/>
            <person name="Zhao W."/>
            <person name="Shen M."/>
            <person name="Zhang H."/>
            <person name="Li C."/>
            <person name="Liu L."/>
            <person name="Cao L."/>
            <person name="Xu X."/>
            <person name="Xing Y."/>
            <person name="Hsiang T."/>
            <person name="Zhang Z."/>
            <person name="Xu J.R."/>
            <person name="Peng Y.L."/>
        </authorList>
    </citation>
    <scope>NUCLEOTIDE SEQUENCE</scope>
    <source>
        <strain evidence="1">Y34</strain>
    </source>
</reference>
<protein>
    <submittedName>
        <fullName evidence="1">Uncharacterized protein</fullName>
    </submittedName>
</protein>
<sequence>MSVGEWPGSRQADKCGGEVGRQFQVSTVRYLGRPSANRLELDKWRQG</sequence>
<dbReference type="AlphaFoldDB" id="A0AA97PRS4"/>
<gene>
    <name evidence="1" type="ORF">OOU_Y34scaffold00081g1</name>
</gene>
<proteinExistence type="predicted"/>
<dbReference type="EMBL" id="JH792999">
    <property type="protein sequence ID" value="ELQ44524.1"/>
    <property type="molecule type" value="Genomic_DNA"/>
</dbReference>
<accession>A0AA97PRS4</accession>